<protein>
    <submittedName>
        <fullName evidence="1">Uncharacterized protein</fullName>
    </submittedName>
</protein>
<proteinExistence type="predicted"/>
<dbReference type="EMBL" id="LR862151">
    <property type="protein sequence ID" value="CAD1833376.1"/>
    <property type="molecule type" value="Genomic_DNA"/>
</dbReference>
<dbReference type="AlphaFoldDB" id="A0A6V7PS37"/>
<gene>
    <name evidence="1" type="ORF">CB5_LOCUS16587</name>
</gene>
<name>A0A6V7PS37_ANACO</name>
<organism evidence="1">
    <name type="scientific">Ananas comosus var. bracteatus</name>
    <name type="common">red pineapple</name>
    <dbReference type="NCBI Taxonomy" id="296719"/>
    <lineage>
        <taxon>Eukaryota</taxon>
        <taxon>Viridiplantae</taxon>
        <taxon>Streptophyta</taxon>
        <taxon>Embryophyta</taxon>
        <taxon>Tracheophyta</taxon>
        <taxon>Spermatophyta</taxon>
        <taxon>Magnoliopsida</taxon>
        <taxon>Liliopsida</taxon>
        <taxon>Poales</taxon>
        <taxon>Bromeliaceae</taxon>
        <taxon>Bromelioideae</taxon>
        <taxon>Ananas</taxon>
    </lineage>
</organism>
<reference evidence="1" key="1">
    <citation type="submission" date="2020-07" db="EMBL/GenBank/DDBJ databases">
        <authorList>
            <person name="Lin J."/>
        </authorList>
    </citation>
    <scope>NUCLEOTIDE SEQUENCE</scope>
</reference>
<sequence>MKIITCHGVSFFESNQAKEDAACAAIKRLRKELGFEVKDVNFEDKKYYKNLHDRIYDEHLELQDEYEMFNFDFDLLKKRELHGFETPLRCIISFPLRPHKSVLYRSICYLKI</sequence>
<accession>A0A6V7PS37</accession>
<evidence type="ECO:0000313" key="1">
    <source>
        <dbReference type="EMBL" id="CAD1833376.1"/>
    </source>
</evidence>